<sequence>MEPSMRRRKEKKLVAPPPDGLEEKTRGRRPRLRLVRYEELPEYLKDNEFIRGHYRSEWPIRNALLSAFAWHNETLNVWTHLGGFLLFLALTVAGSMEAIEEITDSVFAGFSGLMDRSWNATLGKNAPGSILSESSASQSLWPKSTFSNDEIAVPRWPTLVFMLGSMGCLSISAISHLLACHSRRLNLFFWRLDYAGISLMIISSFVPPVYYAFLCHPTVRCLYISAITALGLVAIVTLLVPALSSPRFRPFRATVFLAMGFSGIVPAVHAMCLNWDYREAHIALTLEAVMGLAYASGAGVYVGRIPERWRPGEFDLVGHSHQIFHVLVLVGALTHYAAMKVLLDWRLRSMTSCSALYGAGFVS</sequence>
<evidence type="ECO:0000256" key="3">
    <source>
        <dbReference type="ARBA" id="ARBA00022989"/>
    </source>
</evidence>
<dbReference type="PANTHER" id="PTHR20855:SF100">
    <property type="entry name" value="HEPTAHELICAL TRANSMEMBRANE PROTEIN 2"/>
    <property type="match status" value="1"/>
</dbReference>
<feature type="region of interest" description="Disordered" evidence="6">
    <location>
        <begin position="1"/>
        <end position="27"/>
    </location>
</feature>
<feature type="compositionally biased region" description="Basic residues" evidence="6">
    <location>
        <begin position="1"/>
        <end position="11"/>
    </location>
</feature>
<keyword evidence="9" id="KW-1185">Reference proteome</keyword>
<comment type="subcellular location">
    <subcellularLocation>
        <location evidence="1">Membrane</location>
        <topology evidence="1">Multi-pass membrane protein</topology>
    </subcellularLocation>
</comment>
<proteinExistence type="predicted"/>
<feature type="transmembrane region" description="Helical" evidence="7">
    <location>
        <begin position="194"/>
        <end position="214"/>
    </location>
</feature>
<evidence type="ECO:0000256" key="2">
    <source>
        <dbReference type="ARBA" id="ARBA00022692"/>
    </source>
</evidence>
<evidence type="ECO:0000313" key="8">
    <source>
        <dbReference type="EMBL" id="WOL18323.1"/>
    </source>
</evidence>
<evidence type="ECO:0008006" key="10">
    <source>
        <dbReference type="Google" id="ProtNLM"/>
    </source>
</evidence>
<protein>
    <recommendedName>
        <fullName evidence="10">Heptahelical transmembrane protein 2</fullName>
    </recommendedName>
</protein>
<organism evidence="8 9">
    <name type="scientific">Canna indica</name>
    <name type="common">Indian-shot</name>
    <dbReference type="NCBI Taxonomy" id="4628"/>
    <lineage>
        <taxon>Eukaryota</taxon>
        <taxon>Viridiplantae</taxon>
        <taxon>Streptophyta</taxon>
        <taxon>Embryophyta</taxon>
        <taxon>Tracheophyta</taxon>
        <taxon>Spermatophyta</taxon>
        <taxon>Magnoliopsida</taxon>
        <taxon>Liliopsida</taxon>
        <taxon>Zingiberales</taxon>
        <taxon>Cannaceae</taxon>
        <taxon>Canna</taxon>
    </lineage>
</organism>
<feature type="transmembrane region" description="Helical" evidence="7">
    <location>
        <begin position="159"/>
        <end position="179"/>
    </location>
</feature>
<feature type="transmembrane region" description="Helical" evidence="7">
    <location>
        <begin position="282"/>
        <end position="303"/>
    </location>
</feature>
<dbReference type="PANTHER" id="PTHR20855">
    <property type="entry name" value="ADIPOR/PROGESTIN RECEPTOR-RELATED"/>
    <property type="match status" value="1"/>
</dbReference>
<reference evidence="8 9" key="1">
    <citation type="submission" date="2023-10" db="EMBL/GenBank/DDBJ databases">
        <title>Chromosome-scale genome assembly provides insights into flower coloration mechanisms of Canna indica.</title>
        <authorList>
            <person name="Li C."/>
        </authorList>
    </citation>
    <scope>NUCLEOTIDE SEQUENCE [LARGE SCALE GENOMIC DNA]</scope>
    <source>
        <tissue evidence="8">Flower</tissue>
    </source>
</reference>
<keyword evidence="4 7" id="KW-0472">Membrane</keyword>
<dbReference type="Proteomes" id="UP001327560">
    <property type="component" value="Chromosome 8"/>
</dbReference>
<feature type="binding site" evidence="5">
    <location>
        <position position="321"/>
    </location>
    <ligand>
        <name>Zn(2+)</name>
        <dbReference type="ChEBI" id="CHEBI:29105"/>
    </ligand>
</feature>
<keyword evidence="5" id="KW-0479">Metal-binding</keyword>
<evidence type="ECO:0000256" key="6">
    <source>
        <dbReference type="SAM" id="MobiDB-lite"/>
    </source>
</evidence>
<evidence type="ECO:0000256" key="4">
    <source>
        <dbReference type="ARBA" id="ARBA00023136"/>
    </source>
</evidence>
<dbReference type="GO" id="GO:0009725">
    <property type="term" value="P:response to hormone"/>
    <property type="evidence" value="ECO:0007669"/>
    <property type="project" value="TreeGrafter"/>
</dbReference>
<feature type="transmembrane region" description="Helical" evidence="7">
    <location>
        <begin position="221"/>
        <end position="243"/>
    </location>
</feature>
<evidence type="ECO:0000256" key="7">
    <source>
        <dbReference type="SAM" id="Phobius"/>
    </source>
</evidence>
<gene>
    <name evidence="8" type="ORF">Cni_G27117</name>
</gene>
<name>A0AAQ3L4D2_9LILI</name>
<evidence type="ECO:0000256" key="5">
    <source>
        <dbReference type="PIRSR" id="PIRSR604254-1"/>
    </source>
</evidence>
<dbReference type="GO" id="GO:0009744">
    <property type="term" value="P:response to sucrose"/>
    <property type="evidence" value="ECO:0007669"/>
    <property type="project" value="UniProtKB-ARBA"/>
</dbReference>
<feature type="binding site" evidence="5">
    <location>
        <position position="176"/>
    </location>
    <ligand>
        <name>Zn(2+)</name>
        <dbReference type="ChEBI" id="CHEBI:29105"/>
    </ligand>
</feature>
<feature type="transmembrane region" description="Helical" evidence="7">
    <location>
        <begin position="255"/>
        <end position="275"/>
    </location>
</feature>
<dbReference type="GO" id="GO:0046872">
    <property type="term" value="F:metal ion binding"/>
    <property type="evidence" value="ECO:0007669"/>
    <property type="project" value="UniProtKB-KW"/>
</dbReference>
<keyword evidence="2 7" id="KW-0812">Transmembrane</keyword>
<keyword evidence="5" id="KW-0862">Zinc</keyword>
<dbReference type="AlphaFoldDB" id="A0AAQ3L4D2"/>
<dbReference type="GO" id="GO:0016020">
    <property type="term" value="C:membrane"/>
    <property type="evidence" value="ECO:0007669"/>
    <property type="project" value="UniProtKB-SubCell"/>
</dbReference>
<dbReference type="EMBL" id="CP136897">
    <property type="protein sequence ID" value="WOL18323.1"/>
    <property type="molecule type" value="Genomic_DNA"/>
</dbReference>
<feature type="transmembrane region" description="Helical" evidence="7">
    <location>
        <begin position="323"/>
        <end position="343"/>
    </location>
</feature>
<accession>A0AAQ3L4D2</accession>
<dbReference type="Pfam" id="PF03006">
    <property type="entry name" value="HlyIII"/>
    <property type="match status" value="1"/>
</dbReference>
<evidence type="ECO:0000256" key="1">
    <source>
        <dbReference type="ARBA" id="ARBA00004141"/>
    </source>
</evidence>
<dbReference type="GO" id="GO:0038023">
    <property type="term" value="F:signaling receptor activity"/>
    <property type="evidence" value="ECO:0007669"/>
    <property type="project" value="TreeGrafter"/>
</dbReference>
<dbReference type="InterPro" id="IPR004254">
    <property type="entry name" value="AdipoR/HlyIII-related"/>
</dbReference>
<evidence type="ECO:0000313" key="9">
    <source>
        <dbReference type="Proteomes" id="UP001327560"/>
    </source>
</evidence>
<feature type="binding site" evidence="5">
    <location>
        <position position="325"/>
    </location>
    <ligand>
        <name>Zn(2+)</name>
        <dbReference type="ChEBI" id="CHEBI:29105"/>
    </ligand>
</feature>
<keyword evidence="3 7" id="KW-1133">Transmembrane helix</keyword>